<dbReference type="HOGENOM" id="CLU_019134_2_1_2"/>
<comment type="subunit">
    <text evidence="5 8">Heterodimer of GatD and GatE.</text>
</comment>
<feature type="domain" description="GatD N-terminal" evidence="11">
    <location>
        <begin position="3"/>
        <end position="39"/>
    </location>
</feature>
<dbReference type="CDD" id="cd08962">
    <property type="entry name" value="GatD"/>
    <property type="match status" value="1"/>
</dbReference>
<dbReference type="GO" id="GO:0016740">
    <property type="term" value="F:transferase activity"/>
    <property type="evidence" value="ECO:0007669"/>
    <property type="project" value="UniProtKB-KW"/>
</dbReference>
<dbReference type="InterPro" id="IPR037152">
    <property type="entry name" value="L-asparaginase_N_sf"/>
</dbReference>
<dbReference type="Pfam" id="PF18195">
    <property type="entry name" value="GatD_N"/>
    <property type="match status" value="1"/>
</dbReference>
<keyword evidence="2 5" id="KW-0547">Nucleotide-binding</keyword>
<feature type="active site" evidence="5 6">
    <location>
        <position position="77"/>
    </location>
</feature>
<feature type="active site" evidence="5">
    <location>
        <position position="230"/>
    </location>
</feature>
<dbReference type="GO" id="GO:0006520">
    <property type="term" value="P:amino acid metabolic process"/>
    <property type="evidence" value="ECO:0007669"/>
    <property type="project" value="InterPro"/>
</dbReference>
<feature type="active site" evidence="5">
    <location>
        <position position="154"/>
    </location>
</feature>
<dbReference type="SMART" id="SM00870">
    <property type="entry name" value="Asparaginase"/>
    <property type="match status" value="1"/>
</dbReference>
<evidence type="ECO:0000256" key="3">
    <source>
        <dbReference type="ARBA" id="ARBA00022840"/>
    </source>
</evidence>
<dbReference type="KEGG" id="gah:GAH_00268"/>
<dbReference type="RefSeq" id="WP_084632398.1">
    <property type="nucleotide sequence ID" value="NZ_CP011267.1"/>
</dbReference>
<dbReference type="InterPro" id="IPR036152">
    <property type="entry name" value="Asp/glu_Ase-like_sf"/>
</dbReference>
<dbReference type="PROSITE" id="PS00144">
    <property type="entry name" value="ASN_GLN_ASE_1"/>
    <property type="match status" value="1"/>
</dbReference>
<dbReference type="OrthoDB" id="371959at2157"/>
<dbReference type="STRING" id="113653.GAH_00268"/>
<dbReference type="InterPro" id="IPR040919">
    <property type="entry name" value="Asparaginase_C"/>
</dbReference>
<dbReference type="InterPro" id="IPR006034">
    <property type="entry name" value="Asparaginase/glutaminase-like"/>
</dbReference>
<dbReference type="PANTHER" id="PTHR11707:SF28">
    <property type="entry name" value="60 KDA LYSOPHOSPHOLIPASE"/>
    <property type="match status" value="1"/>
</dbReference>
<dbReference type="NCBIfam" id="TIGR02153">
    <property type="entry name" value="gatD_arch"/>
    <property type="match status" value="1"/>
</dbReference>
<organism evidence="12 13">
    <name type="scientific">Geoglobus ahangari</name>
    <dbReference type="NCBI Taxonomy" id="113653"/>
    <lineage>
        <taxon>Archaea</taxon>
        <taxon>Methanobacteriati</taxon>
        <taxon>Methanobacteriota</taxon>
        <taxon>Archaeoglobi</taxon>
        <taxon>Archaeoglobales</taxon>
        <taxon>Archaeoglobaceae</taxon>
        <taxon>Geoglobus</taxon>
    </lineage>
</organism>
<dbReference type="PROSITE" id="PS51732">
    <property type="entry name" value="ASN_GLN_ASE_3"/>
    <property type="match status" value="1"/>
</dbReference>
<dbReference type="InterPro" id="IPR020827">
    <property type="entry name" value="Asparaginase/glutaminase_AS1"/>
</dbReference>
<dbReference type="GO" id="GO:0004067">
    <property type="term" value="F:asparaginase activity"/>
    <property type="evidence" value="ECO:0007669"/>
    <property type="project" value="UniProtKB-UniRule"/>
</dbReference>
<keyword evidence="1 5" id="KW-0436">Ligase</keyword>
<dbReference type="GO" id="GO:0006450">
    <property type="term" value="P:regulation of translational fidelity"/>
    <property type="evidence" value="ECO:0007669"/>
    <property type="project" value="InterPro"/>
</dbReference>
<comment type="function">
    <text evidence="5 8">Allows the formation of correctly charged Gln-tRNA(Gln) through the transamidation of misacylated Glu-tRNA(Gln) in organisms which lack glutaminyl-tRNA synthetase. The reaction takes place in the presence of glutamine and ATP through an activated gamma-phospho-Glu-tRNA(Gln). The GatDE system is specific for glutamate and does not act on aspartate.</text>
</comment>
<feature type="domain" description="Asparaginase/glutaminase C-terminal" evidence="10">
    <location>
        <begin position="279"/>
        <end position="381"/>
    </location>
</feature>
<evidence type="ECO:0000256" key="4">
    <source>
        <dbReference type="ARBA" id="ARBA00022917"/>
    </source>
</evidence>
<dbReference type="PIRSF" id="PIRSF001220">
    <property type="entry name" value="L-ASNase_gatD"/>
    <property type="match status" value="1"/>
</dbReference>
<dbReference type="InterPro" id="IPR040918">
    <property type="entry name" value="GatD_N"/>
</dbReference>
<evidence type="ECO:0000259" key="9">
    <source>
        <dbReference type="Pfam" id="PF00710"/>
    </source>
</evidence>
<sequence length="409" mass="46282">MRGKRVRIRAKGRIFEGIALPSEDGKIVLKLDNGYNVGFYDYEIIEEEEFEVPEVKLPAVKEREGLKNVKVISTGGTIASKVDYKTGAVTSQFTAEEIVSDIPELAEICNISAELLYNILSENMRPEYWITLARRVYEAIKEGYEGVVVTHGTDTMHYSASALAFMLRTPVPVVFVGAQRSSDRPSSDAAINMICSAHTALSDLGEVAVVMHATTSDDYCHIHRGVKVRKNHTSRRDAFESVNYPPLGRVWSDGRIEWIAERFRRGERELQLFDSLEEKVALIKYFPGLTPEILEFFHDRGYRGFVIEGTGLGHVSTDWVDTVKRVAEDSLIVMTSQCLWGRVCDRVYDTGRYLLKAGVIEGEDMLPETALIKVMWLLGNFELEEARELVKKNLVGEINYRSGYEEEFE</sequence>
<dbReference type="FunFam" id="3.40.50.1170:FF:000001">
    <property type="entry name" value="L-asparaginase 2"/>
    <property type="match status" value="1"/>
</dbReference>
<comment type="similarity">
    <text evidence="5 8">Belongs to the asparaginase 1 family. GatD subfamily.</text>
</comment>
<dbReference type="PATRIC" id="fig|113653.22.peg.267"/>
<dbReference type="HAMAP" id="MF_00586">
    <property type="entry name" value="GatD"/>
    <property type="match status" value="1"/>
</dbReference>
<dbReference type="InterPro" id="IPR006033">
    <property type="entry name" value="AsnA_fam"/>
</dbReference>
<evidence type="ECO:0000256" key="2">
    <source>
        <dbReference type="ARBA" id="ARBA00022741"/>
    </source>
</evidence>
<evidence type="ECO:0000256" key="6">
    <source>
        <dbReference type="PROSITE-ProRule" id="PRU10099"/>
    </source>
</evidence>
<dbReference type="PANTHER" id="PTHR11707">
    <property type="entry name" value="L-ASPARAGINASE"/>
    <property type="match status" value="1"/>
</dbReference>
<accession>A0A0F7IGJ7</accession>
<dbReference type="InParanoid" id="A0A0F7IGJ7"/>
<dbReference type="InterPro" id="IPR027474">
    <property type="entry name" value="L-asparaginase_N"/>
</dbReference>
<evidence type="ECO:0000256" key="1">
    <source>
        <dbReference type="ARBA" id="ARBA00022598"/>
    </source>
</evidence>
<dbReference type="GO" id="GO:0006412">
    <property type="term" value="P:translation"/>
    <property type="evidence" value="ECO:0007669"/>
    <property type="project" value="UniProtKB-UniRule"/>
</dbReference>
<dbReference type="Pfam" id="PF00710">
    <property type="entry name" value="Asparaginase"/>
    <property type="match status" value="1"/>
</dbReference>
<dbReference type="Proteomes" id="UP000034723">
    <property type="component" value="Chromosome"/>
</dbReference>
<dbReference type="AlphaFoldDB" id="A0A0F7IGJ7"/>
<protein>
    <recommendedName>
        <fullName evidence="5 8">Glutamyl-tRNA(Gln) amidotransferase subunit D</fullName>
        <shortName evidence="5">Glu-ADT subunit D</shortName>
        <ecNumber evidence="5 8">6.3.5.-</ecNumber>
    </recommendedName>
</protein>
<keyword evidence="3 5" id="KW-0067">ATP-binding</keyword>
<dbReference type="NCBIfam" id="NF003217">
    <property type="entry name" value="PRK04183.1"/>
    <property type="match status" value="1"/>
</dbReference>
<dbReference type="Pfam" id="PF17763">
    <property type="entry name" value="Asparaginase_C"/>
    <property type="match status" value="1"/>
</dbReference>
<dbReference type="SUPFAM" id="SSF53774">
    <property type="entry name" value="Glutaminase/Asparaginase"/>
    <property type="match status" value="1"/>
</dbReference>
<evidence type="ECO:0000313" key="13">
    <source>
        <dbReference type="Proteomes" id="UP000034723"/>
    </source>
</evidence>
<proteinExistence type="inferred from homology"/>
<feature type="domain" description="L-asparaginase N-terminal" evidence="9">
    <location>
        <begin position="68"/>
        <end position="261"/>
    </location>
</feature>
<dbReference type="InterPro" id="IPR037222">
    <property type="entry name" value="GatD_N_sf"/>
</dbReference>
<dbReference type="FunCoup" id="A0A0F7IGJ7">
    <property type="interactions" value="36"/>
</dbReference>
<evidence type="ECO:0000256" key="8">
    <source>
        <dbReference type="RuleBase" id="RU004457"/>
    </source>
</evidence>
<dbReference type="GO" id="GO:0050567">
    <property type="term" value="F:glutaminyl-tRNA synthase (glutamine-hydrolyzing) activity"/>
    <property type="evidence" value="ECO:0007669"/>
    <property type="project" value="UniProtKB-UniRule"/>
</dbReference>
<dbReference type="InterPro" id="IPR027473">
    <property type="entry name" value="L-asparaginase_C"/>
</dbReference>
<comment type="catalytic activity">
    <reaction evidence="5 8">
        <text>L-glutamyl-tRNA(Gln) + L-glutamine + ATP + H2O = L-glutaminyl-tRNA(Gln) + L-glutamate + ADP + phosphate + H(+)</text>
        <dbReference type="Rhea" id="RHEA:17521"/>
        <dbReference type="Rhea" id="RHEA-COMP:9681"/>
        <dbReference type="Rhea" id="RHEA-COMP:9684"/>
        <dbReference type="ChEBI" id="CHEBI:15377"/>
        <dbReference type="ChEBI" id="CHEBI:15378"/>
        <dbReference type="ChEBI" id="CHEBI:29985"/>
        <dbReference type="ChEBI" id="CHEBI:30616"/>
        <dbReference type="ChEBI" id="CHEBI:43474"/>
        <dbReference type="ChEBI" id="CHEBI:58359"/>
        <dbReference type="ChEBI" id="CHEBI:78520"/>
        <dbReference type="ChEBI" id="CHEBI:78521"/>
        <dbReference type="ChEBI" id="CHEBI:456216"/>
    </reaction>
</comment>
<gene>
    <name evidence="5" type="primary">gatD</name>
    <name evidence="12" type="ORF">GAH_00268</name>
</gene>
<dbReference type="Gene3D" id="3.40.50.40">
    <property type="match status" value="1"/>
</dbReference>
<dbReference type="PRINTS" id="PR00139">
    <property type="entry name" value="ASNGLNASE"/>
</dbReference>
<dbReference type="Gene3D" id="2.30.30.520">
    <property type="match status" value="1"/>
</dbReference>
<dbReference type="Gene3D" id="3.40.50.1170">
    <property type="entry name" value="L-asparaginase, N-terminal domain"/>
    <property type="match status" value="1"/>
</dbReference>
<dbReference type="InterPro" id="IPR011878">
    <property type="entry name" value="GatD"/>
</dbReference>
<feature type="active site" evidence="5 7">
    <location>
        <position position="153"/>
    </location>
</feature>
<dbReference type="GeneID" id="24802854"/>
<dbReference type="EMBL" id="CP011267">
    <property type="protein sequence ID" value="AKG92378.1"/>
    <property type="molecule type" value="Genomic_DNA"/>
</dbReference>
<dbReference type="EC" id="6.3.5.-" evidence="5 8"/>
<dbReference type="PIRSF" id="PIRSF500175">
    <property type="entry name" value="Glu_ADT_D"/>
    <property type="match status" value="1"/>
</dbReference>
<reference evidence="12 13" key="1">
    <citation type="submission" date="2015-04" db="EMBL/GenBank/DDBJ databases">
        <title>The complete genome sequence of the hyperthermophilic, obligate iron-reducing archaeon Geoglobus ahangari strain 234T.</title>
        <authorList>
            <person name="Manzella M.P."/>
            <person name="Holmes D.E."/>
            <person name="Rocheleau J.M."/>
            <person name="Chung A."/>
            <person name="Reguera G."/>
            <person name="Kashefi K."/>
        </authorList>
    </citation>
    <scope>NUCLEOTIDE SEQUENCE [LARGE SCALE GENOMIC DNA]</scope>
    <source>
        <strain evidence="12 13">234</strain>
    </source>
</reference>
<name>A0A0F7IGJ7_9EURY</name>
<keyword evidence="13" id="KW-1185">Reference proteome</keyword>
<evidence type="ECO:0000313" key="12">
    <source>
        <dbReference type="EMBL" id="AKG92378.1"/>
    </source>
</evidence>
<dbReference type="SUPFAM" id="SSF141300">
    <property type="entry name" value="GatD N-terminal domain-like"/>
    <property type="match status" value="1"/>
</dbReference>
<keyword evidence="4 5" id="KW-0648">Protein biosynthesis</keyword>
<dbReference type="PROSITE" id="PS00917">
    <property type="entry name" value="ASN_GLN_ASE_2"/>
    <property type="match status" value="1"/>
</dbReference>
<evidence type="ECO:0000256" key="7">
    <source>
        <dbReference type="PROSITE-ProRule" id="PRU10100"/>
    </source>
</evidence>
<keyword evidence="12" id="KW-0808">Transferase</keyword>
<dbReference type="NCBIfam" id="TIGR00519">
    <property type="entry name" value="asnASE_I"/>
    <property type="match status" value="1"/>
</dbReference>
<evidence type="ECO:0000259" key="10">
    <source>
        <dbReference type="Pfam" id="PF17763"/>
    </source>
</evidence>
<dbReference type="InterPro" id="IPR027475">
    <property type="entry name" value="Asparaginase/glutaminase_AS2"/>
</dbReference>
<dbReference type="GO" id="GO:0005524">
    <property type="term" value="F:ATP binding"/>
    <property type="evidence" value="ECO:0007669"/>
    <property type="project" value="UniProtKB-KW"/>
</dbReference>
<evidence type="ECO:0000259" key="11">
    <source>
        <dbReference type="Pfam" id="PF18195"/>
    </source>
</evidence>
<evidence type="ECO:0000256" key="5">
    <source>
        <dbReference type="HAMAP-Rule" id="MF_00586"/>
    </source>
</evidence>